<dbReference type="NCBIfam" id="TIGR03696">
    <property type="entry name" value="Rhs_assc_core"/>
    <property type="match status" value="1"/>
</dbReference>
<accession>A0A098LJ42</accession>
<evidence type="ECO:0000313" key="3">
    <source>
        <dbReference type="EMBL" id="GAL86402.1"/>
    </source>
</evidence>
<organism evidence="3 4">
    <name type="scientific">Sporocytophaga myxococcoides</name>
    <dbReference type="NCBI Taxonomy" id="153721"/>
    <lineage>
        <taxon>Bacteria</taxon>
        <taxon>Pseudomonadati</taxon>
        <taxon>Bacteroidota</taxon>
        <taxon>Cytophagia</taxon>
        <taxon>Cytophagales</taxon>
        <taxon>Cytophagaceae</taxon>
        <taxon>Sporocytophaga</taxon>
    </lineage>
</organism>
<dbReference type="PANTHER" id="PTHR32305:SF15">
    <property type="entry name" value="PROTEIN RHSA-RELATED"/>
    <property type="match status" value="1"/>
</dbReference>
<dbReference type="GO" id="GO:0003810">
    <property type="term" value="F:protein-glutamine gamma-glutamyltransferase activity"/>
    <property type="evidence" value="ECO:0007669"/>
    <property type="project" value="InterPro"/>
</dbReference>
<comment type="caution">
    <text evidence="3">The sequence shown here is derived from an EMBL/GenBank/DDBJ whole genome shotgun (WGS) entry which is preliminary data.</text>
</comment>
<proteinExistence type="predicted"/>
<dbReference type="Gene3D" id="2.130.10.10">
    <property type="entry name" value="YVTN repeat-like/Quinoprotein amine dehydrogenase"/>
    <property type="match status" value="1"/>
</dbReference>
<keyword evidence="2" id="KW-0749">Sporulation</keyword>
<evidence type="ECO:0000256" key="2">
    <source>
        <dbReference type="ARBA" id="ARBA00022969"/>
    </source>
</evidence>
<dbReference type="eggNOG" id="COG3209">
    <property type="taxonomic scope" value="Bacteria"/>
</dbReference>
<sequence>MLSDMSITAASTGGVDALATFTDGSTYQRLAGGGWVNKAYAVQPTNLLTSTSSGNLTMYTGGDNSELFKKASQDNNNFQWTYQKVISATTVKIKDSYLDAGTLRLATDGGMKTYNASTFALTNESGVSGTINEAYNNVAVTENGSIYMRNGSGTWQGSNPDPLNAPIREVSVNLAAGTKNIYYYQGGGWSKALPIKVQPITAMAQGNKLIAVGNQGTVLVSSDLGETWQPKPVGSTQNLSAVASSGDKAVAGSVNGSIFYSTNAGNTWTPVSNPPGTGEVRSIVITGTKVWMIKGKSLLYSNDMSNYSIALTATEELYGVHVDADGYGYVAGNAGTAYRLQPVGTFTTDQKTQASCSTPATEPSNLLAGSLSYLKICNDADITDDKGTGMPGRSLRSVSFTDRLTGYITGTFGLVLKTVDGGYRWMPEGTGSGSQTPIVALADAQNGTLVNGNGEVKSLRDRAQQLGSRFWYDELGRLVLSQNSKQYNIENYLNEKQYEGVTEALNAISSSTEKARAYSYTLYDKIGRGVEVGELITKATFSTPKHESQVEYNAIELTFLTSGVKQQITSTYYDEVAFEDILQGFEQMNLRPRVASVTYADKDLIDENGIRIYDRATHYSYDIHGDVKTLVQEIKSGGNLVTKRMDYDYDLVSGKVNYVYYQKGQSDQLVHKYEYDGDNRITQVSTSTDGVNWVKEAEYDYYAHGPLAQAKIGRDNVETQTYAYTLQGWIKGMKGDQFSYALGYYDQNGKKDYAAIGGGVQGLQSTPVVLNDQGKNTSLYNGNIATWTSLNKEVNYSTVGGQRVYQAWTQQFEYDQLNRIKSGKSLGSDAYKNTYAYDANGNITSLNRYNESGVQFDQLSYNYENKKAGYLTNTNKLRSVSDLPSIASIHTSDIDNQGTDNYEYDEIGNLNKDVQEQIKNIEWTVYGKIKAVTREGGSSKSKLSFEYDASGNRTVKIVTDKDGNITKTFYIRDNQGNVMSTYEIPLAGSLTLDEQYIYGSSRLGVLRNEVRSYELTDHLGNVRSVIGELRDVNNQIEVISATDYYPFGMIAKSYNSNKYRYGFNGKENDGETETQDYGMRIYNSSLARFLSIDPMSKNFPWFTPYQFAGNNPIVAIDLDGLEQLDYNKFREGMLKGEITLRHAPFPKNLKKIGTWHNPADYTNNKFWKTANAKSGKVELKDRYLEMREGVLPSDALTHIVENPKLYPMDCGQYVQVLKLYGMLESMGPKDFNEYIKLQPENFTLRNHNSTGLQNNITYDVFNGDVLLKGRKIGTADQVIDESEIGTRITLNSPFLVGTTLHNENIVKVGDDKYIAQGLGKGELSMKQIKKALLREAAAMGKIGKAKDISVSEIEVFKGDVKK</sequence>
<dbReference type="EMBL" id="BBLT01000007">
    <property type="protein sequence ID" value="GAL86402.1"/>
    <property type="molecule type" value="Genomic_DNA"/>
</dbReference>
<evidence type="ECO:0000313" key="4">
    <source>
        <dbReference type="Proteomes" id="UP000030185"/>
    </source>
</evidence>
<gene>
    <name evidence="3" type="ORF">MYP_3631</name>
</gene>
<dbReference type="STRING" id="153721.MYP_3631"/>
<dbReference type="eggNOG" id="COG4447">
    <property type="taxonomic scope" value="Bacteria"/>
</dbReference>
<dbReference type="Gene3D" id="2.180.10.10">
    <property type="entry name" value="RHS repeat-associated core"/>
    <property type="match status" value="1"/>
</dbReference>
<dbReference type="OrthoDB" id="976756at2"/>
<keyword evidence="1" id="KW-0808">Transferase</keyword>
<dbReference type="Pfam" id="PF20085">
    <property type="entry name" value="TGL"/>
    <property type="match status" value="1"/>
</dbReference>
<dbReference type="InterPro" id="IPR020916">
    <property type="entry name" value="Gln_gamma-glutamylTfrase_bac"/>
</dbReference>
<evidence type="ECO:0000256" key="1">
    <source>
        <dbReference type="ARBA" id="ARBA00022679"/>
    </source>
</evidence>
<dbReference type="InterPro" id="IPR015943">
    <property type="entry name" value="WD40/YVTN_repeat-like_dom_sf"/>
</dbReference>
<dbReference type="SUPFAM" id="SSF110296">
    <property type="entry name" value="Oligoxyloglucan reducing end-specific cellobiohydrolase"/>
    <property type="match status" value="1"/>
</dbReference>
<dbReference type="InterPro" id="IPR022385">
    <property type="entry name" value="Rhs_assc_core"/>
</dbReference>
<reference evidence="3 4" key="1">
    <citation type="submission" date="2014-09" db="EMBL/GenBank/DDBJ databases">
        <title>Sporocytophaga myxococcoides PG-01 genome sequencing.</title>
        <authorList>
            <person name="Liu L."/>
            <person name="Gao P.J."/>
            <person name="Chen G.J."/>
            <person name="Wang L.S."/>
        </authorList>
    </citation>
    <scope>NUCLEOTIDE SEQUENCE [LARGE SCALE GENOMIC DNA]</scope>
    <source>
        <strain evidence="3 4">PG-01</strain>
    </source>
</reference>
<dbReference type="PANTHER" id="PTHR32305">
    <property type="match status" value="1"/>
</dbReference>
<dbReference type="Proteomes" id="UP000030185">
    <property type="component" value="Unassembled WGS sequence"/>
</dbReference>
<dbReference type="GO" id="GO:0030435">
    <property type="term" value="P:sporulation resulting in formation of a cellular spore"/>
    <property type="evidence" value="ECO:0007669"/>
    <property type="project" value="UniProtKB-KW"/>
</dbReference>
<name>A0A098LJ42_9BACT</name>
<keyword evidence="4" id="KW-1185">Reference proteome</keyword>
<protein>
    <submittedName>
        <fullName evidence="3">Rhs family-like protein</fullName>
    </submittedName>
</protein>
<dbReference type="InterPro" id="IPR050708">
    <property type="entry name" value="T6SS_VgrG/RHS"/>
</dbReference>